<evidence type="ECO:0000256" key="10">
    <source>
        <dbReference type="SAM" id="MobiDB-lite"/>
    </source>
</evidence>
<feature type="region of interest" description="Disordered" evidence="10">
    <location>
        <begin position="199"/>
        <end position="295"/>
    </location>
</feature>
<accession>A0A9Q1CVQ5</accession>
<comment type="similarity">
    <text evidence="3">Belongs to the MDM1 family.</text>
</comment>
<feature type="compositionally biased region" description="Basic and acidic residues" evidence="10">
    <location>
        <begin position="441"/>
        <end position="460"/>
    </location>
</feature>
<sequence>MAVTFKGTSEYKSKFKGRSARSRSASPQLRTRKAGLRSDQLGVVREPQFLSKRRVPLHRPQVYRSFQWEEPDESPWERQTPRASAGPAPALPVEGPGKADGPETPLAPRGPKPSGALCAESEPVAAAPPPPTEPRRPVTAGEAGPVPNGVHHVLKRRAGLKLVGRSNKLQSSEYQRQFQCKTPVASSPLLAAEQMVYRSSPVIPPFRATPLVQESEYRRSFKGSPPPRAPWLRRDLEQREGPQSPPEPGSPERATKGKKKKKKKPQQRISRKPSLQSGGPRREVRSQSPSHGGYWKVKSEYSSHFRSPLHYRLSDGVWVKSSTAAEEARELRRRAEAYRRRAWGTHFSRDHLNQIQSEQNRLWEASTASDGLAESSRTIQALDLASVESLKGSSSEGRSLPPSPGGGSSAGGSTEAHPQNAPTLPVRRRLAWGGEEEEEEGKDRREEPGEEPPREKKRAEEEEEEVEDCRSDRATASENPSPSPASTSHRSGTPGGRLPTPKMKTIRTIQRTHHDRTTPTTGGAILVSPPKATEGSPGRGVRRSEPPLGKPYSPYKALSRASPERLSSKVEGGSPPAAGLTTADPIPLREDPWPSRPSPNDSPAPRPAGRGPALPAVPAPLPTNRIHGRLRDPEFQHNGNLGFLRHETTAFPSSELSDDDDRMSQISSRSAASCSLASQVLERAQKRHKSFWGKH</sequence>
<dbReference type="GO" id="GO:0046600">
    <property type="term" value="P:negative regulation of centriole replication"/>
    <property type="evidence" value="ECO:0007669"/>
    <property type="project" value="InterPro"/>
</dbReference>
<dbReference type="EMBL" id="JAFJMO010000019">
    <property type="protein sequence ID" value="KAJ8250014.1"/>
    <property type="molecule type" value="Genomic_DNA"/>
</dbReference>
<feature type="region of interest" description="Disordered" evidence="10">
    <location>
        <begin position="64"/>
        <end position="151"/>
    </location>
</feature>
<gene>
    <name evidence="11" type="ORF">COCON_G00232300</name>
</gene>
<evidence type="ECO:0000256" key="9">
    <source>
        <dbReference type="ARBA" id="ARBA00045771"/>
    </source>
</evidence>
<feature type="region of interest" description="Disordered" evidence="10">
    <location>
        <begin position="387"/>
        <end position="640"/>
    </location>
</feature>
<keyword evidence="5" id="KW-0963">Cytoplasm</keyword>
<dbReference type="GO" id="GO:0005634">
    <property type="term" value="C:nucleus"/>
    <property type="evidence" value="ECO:0007669"/>
    <property type="project" value="UniProtKB-SubCell"/>
</dbReference>
<dbReference type="AlphaFoldDB" id="A0A9Q1CVQ5"/>
<feature type="compositionally biased region" description="Pro residues" evidence="10">
    <location>
        <begin position="594"/>
        <end position="606"/>
    </location>
</feature>
<proteinExistence type="inferred from homology"/>
<dbReference type="OrthoDB" id="9999940at2759"/>
<dbReference type="Proteomes" id="UP001152803">
    <property type="component" value="Unassembled WGS sequence"/>
</dbReference>
<evidence type="ECO:0000256" key="6">
    <source>
        <dbReference type="ARBA" id="ARBA00022701"/>
    </source>
</evidence>
<comment type="function">
    <text evidence="9">Microtubule-binding protein that negatively regulates centriole duplication. Binds to and stabilizes microtubules.</text>
</comment>
<dbReference type="PANTHER" id="PTHR32078">
    <property type="entry name" value="NUCLEAR PROTEIN MDM1"/>
    <property type="match status" value="1"/>
</dbReference>
<evidence type="ECO:0000313" key="12">
    <source>
        <dbReference type="Proteomes" id="UP001152803"/>
    </source>
</evidence>
<evidence type="ECO:0000256" key="5">
    <source>
        <dbReference type="ARBA" id="ARBA00022490"/>
    </source>
</evidence>
<name>A0A9Q1CVQ5_CONCO</name>
<organism evidence="11 12">
    <name type="scientific">Conger conger</name>
    <name type="common">Conger eel</name>
    <name type="synonym">Muraena conger</name>
    <dbReference type="NCBI Taxonomy" id="82655"/>
    <lineage>
        <taxon>Eukaryota</taxon>
        <taxon>Metazoa</taxon>
        <taxon>Chordata</taxon>
        <taxon>Craniata</taxon>
        <taxon>Vertebrata</taxon>
        <taxon>Euteleostomi</taxon>
        <taxon>Actinopterygii</taxon>
        <taxon>Neopterygii</taxon>
        <taxon>Teleostei</taxon>
        <taxon>Anguilliformes</taxon>
        <taxon>Congridae</taxon>
        <taxon>Conger</taxon>
    </lineage>
</organism>
<evidence type="ECO:0000256" key="2">
    <source>
        <dbReference type="ARBA" id="ARBA00004123"/>
    </source>
</evidence>
<evidence type="ECO:0000256" key="8">
    <source>
        <dbReference type="ARBA" id="ARBA00023242"/>
    </source>
</evidence>
<dbReference type="Pfam" id="PF15501">
    <property type="entry name" value="MDM1"/>
    <property type="match status" value="1"/>
</dbReference>
<evidence type="ECO:0000313" key="11">
    <source>
        <dbReference type="EMBL" id="KAJ8250014.1"/>
    </source>
</evidence>
<dbReference type="GO" id="GO:0005814">
    <property type="term" value="C:centriole"/>
    <property type="evidence" value="ECO:0007669"/>
    <property type="project" value="UniProtKB-SubCell"/>
</dbReference>
<evidence type="ECO:0000256" key="3">
    <source>
        <dbReference type="ARBA" id="ARBA00010494"/>
    </source>
</evidence>
<dbReference type="GO" id="GO:0008017">
    <property type="term" value="F:microtubule binding"/>
    <property type="evidence" value="ECO:0007669"/>
    <property type="project" value="InterPro"/>
</dbReference>
<feature type="compositionally biased region" description="Polar residues" evidence="10">
    <location>
        <begin position="476"/>
        <end position="491"/>
    </location>
</feature>
<keyword evidence="6" id="KW-0493">Microtubule</keyword>
<keyword evidence="8" id="KW-0539">Nucleus</keyword>
<feature type="region of interest" description="Disordered" evidence="10">
    <location>
        <begin position="1"/>
        <end position="42"/>
    </location>
</feature>
<comment type="subcellular location">
    <subcellularLocation>
        <location evidence="1">Cytoplasm</location>
        <location evidence="1">Cytoskeleton</location>
        <location evidence="1">Microtubule organizing center</location>
        <location evidence="1">Centrosome</location>
        <location evidence="1">Centriole</location>
    </subcellularLocation>
    <subcellularLocation>
        <location evidence="2">Nucleus</location>
    </subcellularLocation>
</comment>
<dbReference type="PANTHER" id="PTHR32078:SF1">
    <property type="entry name" value="NUCLEAR PROTEIN MDM1"/>
    <property type="match status" value="1"/>
</dbReference>
<feature type="compositionally biased region" description="Low complexity" evidence="10">
    <location>
        <begin position="664"/>
        <end position="675"/>
    </location>
</feature>
<evidence type="ECO:0000256" key="1">
    <source>
        <dbReference type="ARBA" id="ARBA00004114"/>
    </source>
</evidence>
<keyword evidence="7" id="KW-0206">Cytoskeleton</keyword>
<dbReference type="InterPro" id="IPR029136">
    <property type="entry name" value="MDM1"/>
</dbReference>
<comment type="caution">
    <text evidence="11">The sequence shown here is derived from an EMBL/GenBank/DDBJ whole genome shotgun (WGS) entry which is preliminary data.</text>
</comment>
<feature type="region of interest" description="Disordered" evidence="10">
    <location>
        <begin position="652"/>
        <end position="675"/>
    </location>
</feature>
<protein>
    <recommendedName>
        <fullName evidence="4">Nuclear protein MDM1</fullName>
    </recommendedName>
</protein>
<reference evidence="11" key="1">
    <citation type="journal article" date="2023" name="Science">
        <title>Genome structures resolve the early diversification of teleost fishes.</title>
        <authorList>
            <person name="Parey E."/>
            <person name="Louis A."/>
            <person name="Montfort J."/>
            <person name="Bouchez O."/>
            <person name="Roques C."/>
            <person name="Iampietro C."/>
            <person name="Lluch J."/>
            <person name="Castinel A."/>
            <person name="Donnadieu C."/>
            <person name="Desvignes T."/>
            <person name="Floi Bucao C."/>
            <person name="Jouanno E."/>
            <person name="Wen M."/>
            <person name="Mejri S."/>
            <person name="Dirks R."/>
            <person name="Jansen H."/>
            <person name="Henkel C."/>
            <person name="Chen W.J."/>
            <person name="Zahm M."/>
            <person name="Cabau C."/>
            <person name="Klopp C."/>
            <person name="Thompson A.W."/>
            <person name="Robinson-Rechavi M."/>
            <person name="Braasch I."/>
            <person name="Lecointre G."/>
            <person name="Bobe J."/>
            <person name="Postlethwait J.H."/>
            <person name="Berthelot C."/>
            <person name="Roest Crollius H."/>
            <person name="Guiguen Y."/>
        </authorList>
    </citation>
    <scope>NUCLEOTIDE SEQUENCE</scope>
    <source>
        <strain evidence="11">Concon-B</strain>
    </source>
</reference>
<evidence type="ECO:0000256" key="4">
    <source>
        <dbReference type="ARBA" id="ARBA00013508"/>
    </source>
</evidence>
<dbReference type="GO" id="GO:0005874">
    <property type="term" value="C:microtubule"/>
    <property type="evidence" value="ECO:0007669"/>
    <property type="project" value="UniProtKB-KW"/>
</dbReference>
<evidence type="ECO:0000256" key="7">
    <source>
        <dbReference type="ARBA" id="ARBA00023212"/>
    </source>
</evidence>
<feature type="compositionally biased region" description="Basic residues" evidence="10">
    <location>
        <begin position="256"/>
        <end position="271"/>
    </location>
</feature>
<keyword evidence="12" id="KW-1185">Reference proteome</keyword>